<evidence type="ECO:0000313" key="10">
    <source>
        <dbReference type="EMBL" id="GMS87445.1"/>
    </source>
</evidence>
<evidence type="ECO:0000259" key="9">
    <source>
        <dbReference type="PROSITE" id="PS51746"/>
    </source>
</evidence>
<dbReference type="Proteomes" id="UP001432027">
    <property type="component" value="Unassembled WGS sequence"/>
</dbReference>
<evidence type="ECO:0000313" key="11">
    <source>
        <dbReference type="Proteomes" id="UP001432027"/>
    </source>
</evidence>
<keyword evidence="7" id="KW-0904">Protein phosphatase</keyword>
<gene>
    <name evidence="10" type="ORF">PENTCL1PPCAC_9620</name>
</gene>
<proteinExistence type="inferred from homology"/>
<feature type="non-terminal residue" evidence="10">
    <location>
        <position position="1"/>
    </location>
</feature>
<comment type="cofactor">
    <cofactor evidence="1">
        <name>Mn(2+)</name>
        <dbReference type="ChEBI" id="CHEBI:29035"/>
    </cofactor>
</comment>
<protein>
    <recommendedName>
        <fullName evidence="3">protein-serine/threonine phosphatase</fullName>
        <ecNumber evidence="3">3.1.3.16</ecNumber>
    </recommendedName>
</protein>
<keyword evidence="8" id="KW-0464">Manganese</keyword>
<keyword evidence="4" id="KW-0479">Metal-binding</keyword>
<accession>A0AAV5SXH4</accession>
<dbReference type="SMART" id="SM00332">
    <property type="entry name" value="PP2Cc"/>
    <property type="match status" value="1"/>
</dbReference>
<dbReference type="PROSITE" id="PS51746">
    <property type="entry name" value="PPM_2"/>
    <property type="match status" value="1"/>
</dbReference>
<evidence type="ECO:0000256" key="8">
    <source>
        <dbReference type="ARBA" id="ARBA00023211"/>
    </source>
</evidence>
<evidence type="ECO:0000256" key="4">
    <source>
        <dbReference type="ARBA" id="ARBA00022723"/>
    </source>
</evidence>
<sequence>DSRAVLMRAGKAVDLSIDHKPEDQIEMDRITKAGGVVNEDGRVNGGLNLSRAFGDHCYKKNKTLSLREQMISALPDVKIVETTEEDDFIVVACDGIWNSLESQQVVDFVKERLDKGMALSAICEEMCTECLAESTSGDGTGCDNMTIIIADLKPSTRATPAAEKEEVKV</sequence>
<keyword evidence="5" id="KW-0378">Hydrolase</keyword>
<evidence type="ECO:0000256" key="5">
    <source>
        <dbReference type="ARBA" id="ARBA00022801"/>
    </source>
</evidence>
<dbReference type="GO" id="GO:0046872">
    <property type="term" value="F:metal ion binding"/>
    <property type="evidence" value="ECO:0007669"/>
    <property type="project" value="UniProtKB-KW"/>
</dbReference>
<dbReference type="InterPro" id="IPR036457">
    <property type="entry name" value="PPM-type-like_dom_sf"/>
</dbReference>
<dbReference type="PANTHER" id="PTHR13832">
    <property type="entry name" value="PROTEIN PHOSPHATASE 2C"/>
    <property type="match status" value="1"/>
</dbReference>
<dbReference type="EMBL" id="BTSX01000003">
    <property type="protein sequence ID" value="GMS87445.1"/>
    <property type="molecule type" value="Genomic_DNA"/>
</dbReference>
<keyword evidence="6" id="KW-0460">Magnesium</keyword>
<evidence type="ECO:0000256" key="6">
    <source>
        <dbReference type="ARBA" id="ARBA00022842"/>
    </source>
</evidence>
<comment type="similarity">
    <text evidence="2">Belongs to the PP2C family.</text>
</comment>
<reference evidence="10" key="1">
    <citation type="submission" date="2023-10" db="EMBL/GenBank/DDBJ databases">
        <title>Genome assembly of Pristionchus species.</title>
        <authorList>
            <person name="Yoshida K."/>
            <person name="Sommer R.J."/>
        </authorList>
    </citation>
    <scope>NUCLEOTIDE SEQUENCE</scope>
    <source>
        <strain evidence="10">RS0144</strain>
    </source>
</reference>
<name>A0AAV5SXH4_9BILA</name>
<dbReference type="SUPFAM" id="SSF81606">
    <property type="entry name" value="PP2C-like"/>
    <property type="match status" value="1"/>
</dbReference>
<dbReference type="GO" id="GO:0004722">
    <property type="term" value="F:protein serine/threonine phosphatase activity"/>
    <property type="evidence" value="ECO:0007669"/>
    <property type="project" value="UniProtKB-EC"/>
</dbReference>
<dbReference type="InterPro" id="IPR001932">
    <property type="entry name" value="PPM-type_phosphatase-like_dom"/>
</dbReference>
<dbReference type="PANTHER" id="PTHR13832:SF803">
    <property type="entry name" value="PROTEIN PHOSPHATASE 1G"/>
    <property type="match status" value="1"/>
</dbReference>
<dbReference type="InterPro" id="IPR015655">
    <property type="entry name" value="PP2C"/>
</dbReference>
<evidence type="ECO:0000256" key="7">
    <source>
        <dbReference type="ARBA" id="ARBA00022912"/>
    </source>
</evidence>
<evidence type="ECO:0000256" key="1">
    <source>
        <dbReference type="ARBA" id="ARBA00001936"/>
    </source>
</evidence>
<organism evidence="10 11">
    <name type="scientific">Pristionchus entomophagus</name>
    <dbReference type="NCBI Taxonomy" id="358040"/>
    <lineage>
        <taxon>Eukaryota</taxon>
        <taxon>Metazoa</taxon>
        <taxon>Ecdysozoa</taxon>
        <taxon>Nematoda</taxon>
        <taxon>Chromadorea</taxon>
        <taxon>Rhabditida</taxon>
        <taxon>Rhabditina</taxon>
        <taxon>Diplogasteromorpha</taxon>
        <taxon>Diplogasteroidea</taxon>
        <taxon>Neodiplogasteridae</taxon>
        <taxon>Pristionchus</taxon>
    </lineage>
</organism>
<dbReference type="CDD" id="cd00143">
    <property type="entry name" value="PP2Cc"/>
    <property type="match status" value="1"/>
</dbReference>
<feature type="domain" description="PPM-type phosphatase" evidence="9">
    <location>
        <begin position="1"/>
        <end position="152"/>
    </location>
</feature>
<evidence type="ECO:0000256" key="2">
    <source>
        <dbReference type="ARBA" id="ARBA00006702"/>
    </source>
</evidence>
<dbReference type="AlphaFoldDB" id="A0AAV5SXH4"/>
<dbReference type="Pfam" id="PF00481">
    <property type="entry name" value="PP2C"/>
    <property type="match status" value="1"/>
</dbReference>
<keyword evidence="11" id="KW-1185">Reference proteome</keyword>
<evidence type="ECO:0000256" key="3">
    <source>
        <dbReference type="ARBA" id="ARBA00013081"/>
    </source>
</evidence>
<dbReference type="Gene3D" id="3.60.40.10">
    <property type="entry name" value="PPM-type phosphatase domain"/>
    <property type="match status" value="1"/>
</dbReference>
<dbReference type="EC" id="3.1.3.16" evidence="3"/>
<comment type="caution">
    <text evidence="10">The sequence shown here is derived from an EMBL/GenBank/DDBJ whole genome shotgun (WGS) entry which is preliminary data.</text>
</comment>